<feature type="transmembrane region" description="Helical" evidence="2">
    <location>
        <begin position="422"/>
        <end position="439"/>
    </location>
</feature>
<proteinExistence type="predicted"/>
<feature type="transmembrane region" description="Helical" evidence="2">
    <location>
        <begin position="364"/>
        <end position="382"/>
    </location>
</feature>
<feature type="transmembrane region" description="Helical" evidence="2">
    <location>
        <begin position="296"/>
        <end position="316"/>
    </location>
</feature>
<accession>A0A4V1QY64</accession>
<feature type="transmembrane region" description="Helical" evidence="2">
    <location>
        <begin position="164"/>
        <end position="188"/>
    </location>
</feature>
<feature type="transmembrane region" description="Helical" evidence="2">
    <location>
        <begin position="195"/>
        <end position="213"/>
    </location>
</feature>
<keyword evidence="2" id="KW-0472">Membrane</keyword>
<dbReference type="Pfam" id="PF09913">
    <property type="entry name" value="DUF2142"/>
    <property type="match status" value="1"/>
</dbReference>
<gene>
    <name evidence="3" type="ORF">ESP51_05455</name>
</gene>
<keyword evidence="4" id="KW-1185">Reference proteome</keyword>
<comment type="caution">
    <text evidence="3">The sequence shown here is derived from an EMBL/GenBank/DDBJ whole genome shotgun (WGS) entry which is preliminary data.</text>
</comment>
<feature type="transmembrane region" description="Helical" evidence="2">
    <location>
        <begin position="389"/>
        <end position="410"/>
    </location>
</feature>
<evidence type="ECO:0000313" key="4">
    <source>
        <dbReference type="Proteomes" id="UP000293865"/>
    </source>
</evidence>
<evidence type="ECO:0000256" key="2">
    <source>
        <dbReference type="SAM" id="Phobius"/>
    </source>
</evidence>
<organism evidence="3 4">
    <name type="scientific">Agromyces albus</name>
    <dbReference type="NCBI Taxonomy" id="205332"/>
    <lineage>
        <taxon>Bacteria</taxon>
        <taxon>Bacillati</taxon>
        <taxon>Actinomycetota</taxon>
        <taxon>Actinomycetes</taxon>
        <taxon>Micrococcales</taxon>
        <taxon>Microbacteriaceae</taxon>
        <taxon>Agromyces</taxon>
    </lineage>
</organism>
<keyword evidence="2" id="KW-1133">Transmembrane helix</keyword>
<dbReference type="Proteomes" id="UP000293865">
    <property type="component" value="Unassembled WGS sequence"/>
</dbReference>
<feature type="transmembrane region" description="Helical" evidence="2">
    <location>
        <begin position="496"/>
        <end position="520"/>
    </location>
</feature>
<dbReference type="AlphaFoldDB" id="A0A4V1QY64"/>
<sequence>MPSTKLDRSMRRRVRSRLPGALPGRLPNRSHVQSNHGSMPEWRVFLFTWLSFAALAVAWAVATPLGASPDEPSHLIKAAAVVRGELIGDATSKPAVTRVDVPEGIAESKGWTCYAFDPTVPASCMDFTDESSGLEPSTTSAGLYQPLYYALVGWPSLFIENTEVAVLAMRTVSALICSAFLAVAFTALMRWSGRFIVAIGFIAAITPMWYFLAGAVNPNALEVASGLALLVVFLAVLKERAALVPRIPDLVVLAVSGIVLASSRSMSPLWVAMIGVMALIYAKPARLQELIRMPRVLATVGVIFAGVAAAAAWILWTGTLGSMGNFPGADTSPGTAFATMLTDRAFDPGLIGVFGWLDTFAPPYVYALWWTLLFGTIILGLGVARGRKIAGIVVGILGVYLVPAVVQAMSITSTGYIWQGRYALVPLVTVVVFSAVAIADRLGARVPVVRLYVVVAAFVAIGQYLTFSGTLSRYAVGVGQEDLLAMYRNPVWAPPLGIVPWVVIAVVAILAILGIVGWVASRGIRTESSDPIAESRTSPSLAMTSR</sequence>
<dbReference type="EMBL" id="SDPN01000007">
    <property type="protein sequence ID" value="RXZ72066.1"/>
    <property type="molecule type" value="Genomic_DNA"/>
</dbReference>
<feature type="transmembrane region" description="Helical" evidence="2">
    <location>
        <begin position="219"/>
        <end position="236"/>
    </location>
</feature>
<keyword evidence="2" id="KW-0812">Transmembrane</keyword>
<feature type="transmembrane region" description="Helical" evidence="2">
    <location>
        <begin position="451"/>
        <end position="476"/>
    </location>
</feature>
<feature type="transmembrane region" description="Helical" evidence="2">
    <location>
        <begin position="267"/>
        <end position="284"/>
    </location>
</feature>
<evidence type="ECO:0000256" key="1">
    <source>
        <dbReference type="SAM" id="MobiDB-lite"/>
    </source>
</evidence>
<dbReference type="InterPro" id="IPR018674">
    <property type="entry name" value="DUF2142_membrane"/>
</dbReference>
<dbReference type="OrthoDB" id="3218260at2"/>
<reference evidence="3 4" key="1">
    <citation type="submission" date="2019-01" db="EMBL/GenBank/DDBJ databases">
        <title>Agromyces.</title>
        <authorList>
            <person name="Li J."/>
        </authorList>
    </citation>
    <scope>NUCLEOTIDE SEQUENCE [LARGE SCALE GENOMIC DNA]</scope>
    <source>
        <strain evidence="3 4">DSM 15934</strain>
    </source>
</reference>
<protein>
    <submittedName>
        <fullName evidence="3">DUF2142 domain-containing protein</fullName>
    </submittedName>
</protein>
<name>A0A4V1QY64_9MICO</name>
<feature type="transmembrane region" description="Helical" evidence="2">
    <location>
        <begin position="243"/>
        <end position="261"/>
    </location>
</feature>
<feature type="region of interest" description="Disordered" evidence="1">
    <location>
        <begin position="1"/>
        <end position="36"/>
    </location>
</feature>
<evidence type="ECO:0000313" key="3">
    <source>
        <dbReference type="EMBL" id="RXZ72066.1"/>
    </source>
</evidence>